<organism evidence="2">
    <name type="scientific">marine sediment metagenome</name>
    <dbReference type="NCBI Taxonomy" id="412755"/>
    <lineage>
        <taxon>unclassified sequences</taxon>
        <taxon>metagenomes</taxon>
        <taxon>ecological metagenomes</taxon>
    </lineage>
</organism>
<dbReference type="EMBL" id="BART01005323">
    <property type="protein sequence ID" value="GAG64291.1"/>
    <property type="molecule type" value="Genomic_DNA"/>
</dbReference>
<evidence type="ECO:0000313" key="1">
    <source>
        <dbReference type="EMBL" id="GAG64291.1"/>
    </source>
</evidence>
<name>X1F8L9_9ZZZZ</name>
<dbReference type="AlphaFoldDB" id="X1F8L9"/>
<protein>
    <submittedName>
        <fullName evidence="2">Uncharacterized protein</fullName>
    </submittedName>
</protein>
<accession>X1F8L9</accession>
<sequence>MFTLTSIKKQKLIEKVNEKNLYVIGDKLLHHAFEEAVIKYHKELLKNIILQKNFKTMFSHHSTVYITK</sequence>
<evidence type="ECO:0000313" key="2">
    <source>
        <dbReference type="EMBL" id="GAH28910.1"/>
    </source>
</evidence>
<dbReference type="EMBL" id="BARU01000207">
    <property type="protein sequence ID" value="GAH28910.1"/>
    <property type="molecule type" value="Genomic_DNA"/>
</dbReference>
<gene>
    <name evidence="1" type="ORF">S01H4_12494</name>
    <name evidence="2" type="ORF">S03H2_00846</name>
</gene>
<proteinExistence type="predicted"/>
<comment type="caution">
    <text evidence="2">The sequence shown here is derived from an EMBL/GenBank/DDBJ whole genome shotgun (WGS) entry which is preliminary data.</text>
</comment>
<reference evidence="2" key="1">
    <citation type="journal article" date="2014" name="Front. Microbiol.">
        <title>High frequency of phylogenetically diverse reductive dehalogenase-homologous genes in deep subseafloor sedimentary metagenomes.</title>
        <authorList>
            <person name="Kawai M."/>
            <person name="Futagami T."/>
            <person name="Toyoda A."/>
            <person name="Takaki Y."/>
            <person name="Nishi S."/>
            <person name="Hori S."/>
            <person name="Arai W."/>
            <person name="Tsubouchi T."/>
            <person name="Morono Y."/>
            <person name="Uchiyama I."/>
            <person name="Ito T."/>
            <person name="Fujiyama A."/>
            <person name="Inagaki F."/>
            <person name="Takami H."/>
        </authorList>
    </citation>
    <scope>NUCLEOTIDE SEQUENCE</scope>
    <source>
        <strain evidence="2">Expedition CK06-06</strain>
    </source>
</reference>